<accession>A0ABR2LTW1</accession>
<evidence type="ECO:0000313" key="2">
    <source>
        <dbReference type="EMBL" id="KAK8950354.1"/>
    </source>
</evidence>
<proteinExistence type="predicted"/>
<reference evidence="2 3" key="1">
    <citation type="journal article" date="2022" name="Nat. Plants">
        <title>Genomes of leafy and leafless Platanthera orchids illuminate the evolution of mycoheterotrophy.</title>
        <authorList>
            <person name="Li M.H."/>
            <person name="Liu K.W."/>
            <person name="Li Z."/>
            <person name="Lu H.C."/>
            <person name="Ye Q.L."/>
            <person name="Zhang D."/>
            <person name="Wang J.Y."/>
            <person name="Li Y.F."/>
            <person name="Zhong Z.M."/>
            <person name="Liu X."/>
            <person name="Yu X."/>
            <person name="Liu D.K."/>
            <person name="Tu X.D."/>
            <person name="Liu B."/>
            <person name="Hao Y."/>
            <person name="Liao X.Y."/>
            <person name="Jiang Y.T."/>
            <person name="Sun W.H."/>
            <person name="Chen J."/>
            <person name="Chen Y.Q."/>
            <person name="Ai Y."/>
            <person name="Zhai J.W."/>
            <person name="Wu S.S."/>
            <person name="Zhou Z."/>
            <person name="Hsiao Y.Y."/>
            <person name="Wu W.L."/>
            <person name="Chen Y.Y."/>
            <person name="Lin Y.F."/>
            <person name="Hsu J.L."/>
            <person name="Li C.Y."/>
            <person name="Wang Z.W."/>
            <person name="Zhao X."/>
            <person name="Zhong W.Y."/>
            <person name="Ma X.K."/>
            <person name="Ma L."/>
            <person name="Huang J."/>
            <person name="Chen G.Z."/>
            <person name="Huang M.Z."/>
            <person name="Huang L."/>
            <person name="Peng D.H."/>
            <person name="Luo Y.B."/>
            <person name="Zou S.Q."/>
            <person name="Chen S.P."/>
            <person name="Lan S."/>
            <person name="Tsai W.C."/>
            <person name="Van de Peer Y."/>
            <person name="Liu Z.J."/>
        </authorList>
    </citation>
    <scope>NUCLEOTIDE SEQUENCE [LARGE SCALE GENOMIC DNA]</scope>
    <source>
        <strain evidence="2">Lor288</strain>
    </source>
</reference>
<dbReference type="Proteomes" id="UP001412067">
    <property type="component" value="Unassembled WGS sequence"/>
</dbReference>
<comment type="caution">
    <text evidence="2">The sequence shown here is derived from an EMBL/GenBank/DDBJ whole genome shotgun (WGS) entry which is preliminary data.</text>
</comment>
<keyword evidence="3" id="KW-1185">Reference proteome</keyword>
<feature type="region of interest" description="Disordered" evidence="1">
    <location>
        <begin position="1"/>
        <end position="51"/>
    </location>
</feature>
<organism evidence="2 3">
    <name type="scientific">Platanthera guangdongensis</name>
    <dbReference type="NCBI Taxonomy" id="2320717"/>
    <lineage>
        <taxon>Eukaryota</taxon>
        <taxon>Viridiplantae</taxon>
        <taxon>Streptophyta</taxon>
        <taxon>Embryophyta</taxon>
        <taxon>Tracheophyta</taxon>
        <taxon>Spermatophyta</taxon>
        <taxon>Magnoliopsida</taxon>
        <taxon>Liliopsida</taxon>
        <taxon>Asparagales</taxon>
        <taxon>Orchidaceae</taxon>
        <taxon>Orchidoideae</taxon>
        <taxon>Orchideae</taxon>
        <taxon>Orchidinae</taxon>
        <taxon>Platanthera</taxon>
    </lineage>
</organism>
<evidence type="ECO:0000256" key="1">
    <source>
        <dbReference type="SAM" id="MobiDB-lite"/>
    </source>
</evidence>
<gene>
    <name evidence="2" type="ORF">KSP40_PGU016047</name>
</gene>
<sequence length="107" mass="11603">MLFSRFYPGCRQDPSEGSDASPNHGSPSPPTRPSFEPTPNTAAPPVNHSSLDIKNSENDYIWLPPLLRQVSLSVICACPLEVPSEPPATDYYAFGGTKPDNITFSIP</sequence>
<evidence type="ECO:0000313" key="3">
    <source>
        <dbReference type="Proteomes" id="UP001412067"/>
    </source>
</evidence>
<name>A0ABR2LTW1_9ASPA</name>
<dbReference type="EMBL" id="JBBWWR010000015">
    <property type="protein sequence ID" value="KAK8950354.1"/>
    <property type="molecule type" value="Genomic_DNA"/>
</dbReference>
<protein>
    <submittedName>
        <fullName evidence="2">Uncharacterized protein</fullName>
    </submittedName>
</protein>
<feature type="compositionally biased region" description="Polar residues" evidence="1">
    <location>
        <begin position="37"/>
        <end position="51"/>
    </location>
</feature>